<dbReference type="RefSeq" id="WP_349296193.1">
    <property type="nucleotide sequence ID" value="NZ_JBEDNQ010000001.1"/>
</dbReference>
<reference evidence="2 3" key="1">
    <citation type="submission" date="2024-03" db="EMBL/GenBank/DDBJ databases">
        <title>Draft genome sequence of Pseudonocardia nematodicida JCM 31783.</title>
        <authorList>
            <person name="Butdee W."/>
            <person name="Duangmal K."/>
        </authorList>
    </citation>
    <scope>NUCLEOTIDE SEQUENCE [LARGE SCALE GENOMIC DNA]</scope>
    <source>
        <strain evidence="2 3">JCM 31783</strain>
    </source>
</reference>
<dbReference type="Pfam" id="PF00550">
    <property type="entry name" value="PP-binding"/>
    <property type="match status" value="1"/>
</dbReference>
<organism evidence="2 3">
    <name type="scientific">Pseudonocardia nematodicida</name>
    <dbReference type="NCBI Taxonomy" id="1206997"/>
    <lineage>
        <taxon>Bacteria</taxon>
        <taxon>Bacillati</taxon>
        <taxon>Actinomycetota</taxon>
        <taxon>Actinomycetes</taxon>
        <taxon>Pseudonocardiales</taxon>
        <taxon>Pseudonocardiaceae</taxon>
        <taxon>Pseudonocardia</taxon>
    </lineage>
</organism>
<protein>
    <submittedName>
        <fullName evidence="2">Acyl carrier protein</fullName>
    </submittedName>
</protein>
<dbReference type="EMBL" id="JBEDNQ010000001">
    <property type="protein sequence ID" value="MEQ3549103.1"/>
    <property type="molecule type" value="Genomic_DNA"/>
</dbReference>
<evidence type="ECO:0000313" key="3">
    <source>
        <dbReference type="Proteomes" id="UP001494902"/>
    </source>
</evidence>
<dbReference type="Gene3D" id="1.10.1200.10">
    <property type="entry name" value="ACP-like"/>
    <property type="match status" value="1"/>
</dbReference>
<dbReference type="InterPro" id="IPR036736">
    <property type="entry name" value="ACP-like_sf"/>
</dbReference>
<accession>A0ABV1K5K4</accession>
<evidence type="ECO:0000313" key="2">
    <source>
        <dbReference type="EMBL" id="MEQ3549103.1"/>
    </source>
</evidence>
<dbReference type="Proteomes" id="UP001494902">
    <property type="component" value="Unassembled WGS sequence"/>
</dbReference>
<dbReference type="PROSITE" id="PS50075">
    <property type="entry name" value="CARRIER"/>
    <property type="match status" value="1"/>
</dbReference>
<dbReference type="SUPFAM" id="SSF47336">
    <property type="entry name" value="ACP-like"/>
    <property type="match status" value="1"/>
</dbReference>
<keyword evidence="3" id="KW-1185">Reference proteome</keyword>
<gene>
    <name evidence="2" type="ORF">WIS52_01360</name>
</gene>
<evidence type="ECO:0000259" key="1">
    <source>
        <dbReference type="PROSITE" id="PS50075"/>
    </source>
</evidence>
<dbReference type="InterPro" id="IPR009081">
    <property type="entry name" value="PP-bd_ACP"/>
</dbReference>
<comment type="caution">
    <text evidence="2">The sequence shown here is derived from an EMBL/GenBank/DDBJ whole genome shotgun (WGS) entry which is preliminary data.</text>
</comment>
<feature type="domain" description="Carrier" evidence="1">
    <location>
        <begin position="6"/>
        <end position="84"/>
    </location>
</feature>
<proteinExistence type="predicted"/>
<sequence length="94" mass="9680">MTTTSAVPTSTLNRVRRIVEDTLAVSVVSVDADLVECGLLDSLGLVTVLGGLEDEFGGELPLDEFDPAAFRTIAGMAGFVQRSGVAEAVPAAEA</sequence>
<name>A0ABV1K5K4_9PSEU</name>